<dbReference type="Pfam" id="PF13650">
    <property type="entry name" value="Asp_protease_2"/>
    <property type="match status" value="2"/>
</dbReference>
<reference evidence="4 5" key="1">
    <citation type="submission" date="2020-08" db="EMBL/GenBank/DDBJ databases">
        <title>Genome sequence of Sphingomonas rhizophila KACC 19189T.</title>
        <authorList>
            <person name="Hyun D.-W."/>
            <person name="Bae J.-W."/>
        </authorList>
    </citation>
    <scope>NUCLEOTIDE SEQUENCE [LARGE SCALE GENOMIC DNA]</scope>
    <source>
        <strain evidence="4 5">KACC 19189</strain>
    </source>
</reference>
<evidence type="ECO:0000313" key="4">
    <source>
        <dbReference type="EMBL" id="QNN66080.1"/>
    </source>
</evidence>
<keyword evidence="2" id="KW-0732">Signal</keyword>
<accession>A0A7G9SE05</accession>
<dbReference type="InterPro" id="IPR001995">
    <property type="entry name" value="Peptidase_A2_cat"/>
</dbReference>
<protein>
    <submittedName>
        <fullName evidence="4">Aspartyl protease family protein</fullName>
    </submittedName>
</protein>
<dbReference type="PROSITE" id="PS00141">
    <property type="entry name" value="ASP_PROTEASE"/>
    <property type="match status" value="1"/>
</dbReference>
<dbReference type="AlphaFoldDB" id="A0A7G9SE05"/>
<dbReference type="KEGG" id="srhi:H9L12_06285"/>
<dbReference type="InterPro" id="IPR001969">
    <property type="entry name" value="Aspartic_peptidase_AS"/>
</dbReference>
<gene>
    <name evidence="4" type="ORF">H9L12_06285</name>
</gene>
<evidence type="ECO:0000313" key="5">
    <source>
        <dbReference type="Proteomes" id="UP000515955"/>
    </source>
</evidence>
<dbReference type="EMBL" id="CP060717">
    <property type="protein sequence ID" value="QNN66080.1"/>
    <property type="molecule type" value="Genomic_DNA"/>
</dbReference>
<dbReference type="Gene3D" id="2.40.70.10">
    <property type="entry name" value="Acid Proteases"/>
    <property type="match status" value="2"/>
</dbReference>
<dbReference type="InterPro" id="IPR034122">
    <property type="entry name" value="Retropepsin-like_bacterial"/>
</dbReference>
<name>A0A7G9SE05_9SPHN</name>
<proteinExistence type="predicted"/>
<dbReference type="RefSeq" id="WP_187543065.1">
    <property type="nucleotide sequence ID" value="NZ_CP060717.1"/>
</dbReference>
<feature type="domain" description="Peptidase A2" evidence="3">
    <location>
        <begin position="74"/>
        <end position="146"/>
    </location>
</feature>
<dbReference type="GO" id="GO:0004190">
    <property type="term" value="F:aspartic-type endopeptidase activity"/>
    <property type="evidence" value="ECO:0007669"/>
    <property type="project" value="InterPro"/>
</dbReference>
<keyword evidence="4" id="KW-0645">Protease</keyword>
<feature type="chain" id="PRO_5029018518" evidence="2">
    <location>
        <begin position="21"/>
        <end position="336"/>
    </location>
</feature>
<organism evidence="4 5">
    <name type="scientific">Sphingomonas rhizophila</name>
    <dbReference type="NCBI Taxonomy" id="2071607"/>
    <lineage>
        <taxon>Bacteria</taxon>
        <taxon>Pseudomonadati</taxon>
        <taxon>Pseudomonadota</taxon>
        <taxon>Alphaproteobacteria</taxon>
        <taxon>Sphingomonadales</taxon>
        <taxon>Sphingomonadaceae</taxon>
        <taxon>Sphingomonas</taxon>
    </lineage>
</organism>
<dbReference type="SUPFAM" id="SSF50630">
    <property type="entry name" value="Acid proteases"/>
    <property type="match status" value="2"/>
</dbReference>
<dbReference type="GO" id="GO:0006508">
    <property type="term" value="P:proteolysis"/>
    <property type="evidence" value="ECO:0007669"/>
    <property type="project" value="UniProtKB-KW"/>
</dbReference>
<dbReference type="PROSITE" id="PS50175">
    <property type="entry name" value="ASP_PROT_RETROV"/>
    <property type="match status" value="1"/>
</dbReference>
<evidence type="ECO:0000256" key="1">
    <source>
        <dbReference type="ARBA" id="ARBA00022801"/>
    </source>
</evidence>
<keyword evidence="5" id="KW-1185">Reference proteome</keyword>
<dbReference type="CDD" id="cd05483">
    <property type="entry name" value="retropepsin_like_bacteria"/>
    <property type="match status" value="1"/>
</dbReference>
<dbReference type="Proteomes" id="UP000515955">
    <property type="component" value="Chromosome"/>
</dbReference>
<evidence type="ECO:0000259" key="3">
    <source>
        <dbReference type="PROSITE" id="PS50175"/>
    </source>
</evidence>
<keyword evidence="1" id="KW-0378">Hydrolase</keyword>
<sequence>MPMSVSLALKLATMAATAIASPLSTAPTYPQVKAGAGAGAGAGIPVETVDLVRFRVEPEDRMVVRVLAPGPTALNFLIDTAAERSAISREAAQRLGLRPAGPVSIVSFGGSHNVPTVRVPSLHFSKTTRNDLVVLTFPDEIIGADGFLGVDALQDKKIEFDFVRDRMTVRHARAVAGEFEMLESTTVKASRRNGRLVFSDAMVNGVKADVLLDTGSSITIGNLALRDALRAKGRLGPTVPVRLLSITGEIIVADYGTVKDVMLNGVEFLSMPMAFSTQEPFRALSLDRKPAVLLGMDALRTFGGVMVDFRSRNVRFAARNDGDTTFRIFGHRSRGR</sequence>
<feature type="signal peptide" evidence="2">
    <location>
        <begin position="1"/>
        <end position="20"/>
    </location>
</feature>
<evidence type="ECO:0000256" key="2">
    <source>
        <dbReference type="SAM" id="SignalP"/>
    </source>
</evidence>
<dbReference type="InterPro" id="IPR021109">
    <property type="entry name" value="Peptidase_aspartic_dom_sf"/>
</dbReference>